<dbReference type="EMBL" id="CAJVQC010022372">
    <property type="protein sequence ID" value="CAG8717616.1"/>
    <property type="molecule type" value="Genomic_DNA"/>
</dbReference>
<evidence type="ECO:0000313" key="2">
    <source>
        <dbReference type="Proteomes" id="UP000789920"/>
    </source>
</evidence>
<comment type="caution">
    <text evidence="1">The sequence shown here is derived from an EMBL/GenBank/DDBJ whole genome shotgun (WGS) entry which is preliminary data.</text>
</comment>
<sequence length="91" mass="10956">MGSEKKKLLEKFPVLKFISGIREEIEKLWRKFYQLYQLLKTLFPSDDIINRFEIDAKKWICTFYKPAEGAMNSTFQKPGLYRKEDISPYMH</sequence>
<proteinExistence type="predicted"/>
<keyword evidence="2" id="KW-1185">Reference proteome</keyword>
<accession>A0ACA9PUS7</accession>
<protein>
    <submittedName>
        <fullName evidence="1">18407_t:CDS:1</fullName>
    </submittedName>
</protein>
<gene>
    <name evidence="1" type="ORF">RPERSI_LOCUS11026</name>
</gene>
<feature type="non-terminal residue" evidence="1">
    <location>
        <position position="91"/>
    </location>
</feature>
<organism evidence="1 2">
    <name type="scientific">Racocetra persica</name>
    <dbReference type="NCBI Taxonomy" id="160502"/>
    <lineage>
        <taxon>Eukaryota</taxon>
        <taxon>Fungi</taxon>
        <taxon>Fungi incertae sedis</taxon>
        <taxon>Mucoromycota</taxon>
        <taxon>Glomeromycotina</taxon>
        <taxon>Glomeromycetes</taxon>
        <taxon>Diversisporales</taxon>
        <taxon>Gigasporaceae</taxon>
        <taxon>Racocetra</taxon>
    </lineage>
</organism>
<reference evidence="1" key="1">
    <citation type="submission" date="2021-06" db="EMBL/GenBank/DDBJ databases">
        <authorList>
            <person name="Kallberg Y."/>
            <person name="Tangrot J."/>
            <person name="Rosling A."/>
        </authorList>
    </citation>
    <scope>NUCLEOTIDE SEQUENCE</scope>
    <source>
        <strain evidence="1">MA461A</strain>
    </source>
</reference>
<name>A0ACA9PUS7_9GLOM</name>
<dbReference type="Proteomes" id="UP000789920">
    <property type="component" value="Unassembled WGS sequence"/>
</dbReference>
<evidence type="ECO:0000313" key="1">
    <source>
        <dbReference type="EMBL" id="CAG8717616.1"/>
    </source>
</evidence>